<dbReference type="PRINTS" id="PR00038">
    <property type="entry name" value="HTHLUXR"/>
</dbReference>
<evidence type="ECO:0000256" key="3">
    <source>
        <dbReference type="ARBA" id="ARBA00023163"/>
    </source>
</evidence>
<evidence type="ECO:0000313" key="6">
    <source>
        <dbReference type="Proteomes" id="UP000199092"/>
    </source>
</evidence>
<evidence type="ECO:0000256" key="1">
    <source>
        <dbReference type="ARBA" id="ARBA00023015"/>
    </source>
</evidence>
<dbReference type="Pfam" id="PF00196">
    <property type="entry name" value="GerE"/>
    <property type="match status" value="1"/>
</dbReference>
<proteinExistence type="predicted"/>
<dbReference type="PROSITE" id="PS50043">
    <property type="entry name" value="HTH_LUXR_2"/>
    <property type="match status" value="1"/>
</dbReference>
<dbReference type="RefSeq" id="WP_157720566.1">
    <property type="nucleotide sequence ID" value="NZ_LT629749.1"/>
</dbReference>
<keyword evidence="3" id="KW-0804">Transcription</keyword>
<dbReference type="GO" id="GO:0006355">
    <property type="term" value="P:regulation of DNA-templated transcription"/>
    <property type="evidence" value="ECO:0007669"/>
    <property type="project" value="InterPro"/>
</dbReference>
<feature type="domain" description="HTH luxR-type" evidence="4">
    <location>
        <begin position="452"/>
        <end position="517"/>
    </location>
</feature>
<name>A0A1H1ZIB8_9ACTN</name>
<dbReference type="SMART" id="SM00421">
    <property type="entry name" value="HTH_LUXR"/>
    <property type="match status" value="1"/>
</dbReference>
<dbReference type="InterPro" id="IPR036388">
    <property type="entry name" value="WH-like_DNA-bd_sf"/>
</dbReference>
<sequence>MPETSEQRTTDAGLRADVLARARAAYRAGDLLDAWADCLRLAALSREADDAAGLADAATVLRSTPDPVLNGRVHALAAEALARLGGRDPVRSARLRAQLVATADPFLREDPDADGDDGAPGADAEGAFLALQARHAELLGVAHLDERLALGRSGIALGRRTGVAEYALWGRRWRMDVHAVRGNRVDLLAELAAAARTAERLGSRTWTAHLQLTEAAQRLWDGRFDEAVARADAALQTSGGAGDVRHLHLVMVAAAAQLTGGPALDAATGAVADAVDGLPYFARAWLCSLLCAADRREEGAALWRSIAPHVQEMPERAPEWLIATVSHAEICVWLGDTATAAVLRDLLAPWSDLEASAYASTPYTGPVSYALGRLAVLLGEVEEGRRLLLDALARTERLHALPYLALTHAALARLDGAATRSGRAHAETGLRFARRLGMAPLVDELTALVEAAEPRAGRLSTREREVAALVAEGLSNATIAGRLGVSERTVESHVSHVLTKLDSRSRAAVAAWWTRQEPRRG</sequence>
<evidence type="ECO:0000259" key="4">
    <source>
        <dbReference type="PROSITE" id="PS50043"/>
    </source>
</evidence>
<dbReference type="Proteomes" id="UP000199092">
    <property type="component" value="Chromosome I"/>
</dbReference>
<dbReference type="CDD" id="cd06170">
    <property type="entry name" value="LuxR_C_like"/>
    <property type="match status" value="1"/>
</dbReference>
<protein>
    <submittedName>
        <fullName evidence="5">Regulatory protein, luxR family</fullName>
    </submittedName>
</protein>
<keyword evidence="6" id="KW-1185">Reference proteome</keyword>
<dbReference type="EMBL" id="LT629749">
    <property type="protein sequence ID" value="SDT33307.1"/>
    <property type="molecule type" value="Genomic_DNA"/>
</dbReference>
<dbReference type="GO" id="GO:0003677">
    <property type="term" value="F:DNA binding"/>
    <property type="evidence" value="ECO:0007669"/>
    <property type="project" value="UniProtKB-KW"/>
</dbReference>
<keyword evidence="1" id="KW-0805">Transcription regulation</keyword>
<evidence type="ECO:0000256" key="2">
    <source>
        <dbReference type="ARBA" id="ARBA00023125"/>
    </source>
</evidence>
<organism evidence="5 6">
    <name type="scientific">Friedmanniella luteola</name>
    <dbReference type="NCBI Taxonomy" id="546871"/>
    <lineage>
        <taxon>Bacteria</taxon>
        <taxon>Bacillati</taxon>
        <taxon>Actinomycetota</taxon>
        <taxon>Actinomycetes</taxon>
        <taxon>Propionibacteriales</taxon>
        <taxon>Nocardioidaceae</taxon>
        <taxon>Friedmanniella</taxon>
    </lineage>
</organism>
<dbReference type="InterPro" id="IPR000792">
    <property type="entry name" value="Tscrpt_reg_LuxR_C"/>
</dbReference>
<gene>
    <name evidence="5" type="ORF">SAMN04488543_3788</name>
</gene>
<dbReference type="PROSITE" id="PS00622">
    <property type="entry name" value="HTH_LUXR_1"/>
    <property type="match status" value="1"/>
</dbReference>
<evidence type="ECO:0000313" key="5">
    <source>
        <dbReference type="EMBL" id="SDT33307.1"/>
    </source>
</evidence>
<dbReference type="SUPFAM" id="SSF46894">
    <property type="entry name" value="C-terminal effector domain of the bipartite response regulators"/>
    <property type="match status" value="1"/>
</dbReference>
<dbReference type="PANTHER" id="PTHR43214:SF24">
    <property type="entry name" value="TRANSCRIPTIONAL REGULATORY PROTEIN NARL-RELATED"/>
    <property type="match status" value="1"/>
</dbReference>
<keyword evidence="2" id="KW-0238">DNA-binding</keyword>
<dbReference type="PANTHER" id="PTHR43214">
    <property type="entry name" value="TWO-COMPONENT RESPONSE REGULATOR"/>
    <property type="match status" value="1"/>
</dbReference>
<dbReference type="STRING" id="546871.SAMN04488543_3788"/>
<accession>A0A1H1ZIB8</accession>
<dbReference type="InterPro" id="IPR039420">
    <property type="entry name" value="WalR-like"/>
</dbReference>
<dbReference type="OrthoDB" id="3543649at2"/>
<dbReference type="Gene3D" id="1.10.10.10">
    <property type="entry name" value="Winged helix-like DNA-binding domain superfamily/Winged helix DNA-binding domain"/>
    <property type="match status" value="1"/>
</dbReference>
<reference evidence="5 6" key="1">
    <citation type="submission" date="2016-10" db="EMBL/GenBank/DDBJ databases">
        <authorList>
            <person name="de Groot N.N."/>
        </authorList>
    </citation>
    <scope>NUCLEOTIDE SEQUENCE [LARGE SCALE GENOMIC DNA]</scope>
    <source>
        <strain evidence="5 6">DSM 21741</strain>
    </source>
</reference>
<dbReference type="AlphaFoldDB" id="A0A1H1ZIB8"/>
<dbReference type="InterPro" id="IPR016032">
    <property type="entry name" value="Sig_transdc_resp-reg_C-effctor"/>
</dbReference>